<organism evidence="2">
    <name type="scientific">Anguilla anguilla</name>
    <name type="common">European freshwater eel</name>
    <name type="synonym">Muraena anguilla</name>
    <dbReference type="NCBI Taxonomy" id="7936"/>
    <lineage>
        <taxon>Eukaryota</taxon>
        <taxon>Metazoa</taxon>
        <taxon>Chordata</taxon>
        <taxon>Craniata</taxon>
        <taxon>Vertebrata</taxon>
        <taxon>Euteleostomi</taxon>
        <taxon>Actinopterygii</taxon>
        <taxon>Neopterygii</taxon>
        <taxon>Teleostei</taxon>
        <taxon>Anguilliformes</taxon>
        <taxon>Anguillidae</taxon>
        <taxon>Anguilla</taxon>
    </lineage>
</organism>
<reference evidence="2" key="1">
    <citation type="submission" date="2014-11" db="EMBL/GenBank/DDBJ databases">
        <authorList>
            <person name="Amaro Gonzalez C."/>
        </authorList>
    </citation>
    <scope>NUCLEOTIDE SEQUENCE</scope>
</reference>
<dbReference type="EMBL" id="GBXM01055147">
    <property type="protein sequence ID" value="JAH53430.1"/>
    <property type="molecule type" value="Transcribed_RNA"/>
</dbReference>
<dbReference type="AlphaFoldDB" id="A0A0E9TKN5"/>
<reference evidence="2" key="2">
    <citation type="journal article" date="2015" name="Fish Shellfish Immunol.">
        <title>Early steps in the European eel (Anguilla anguilla)-Vibrio vulnificus interaction in the gills: Role of the RtxA13 toxin.</title>
        <authorList>
            <person name="Callol A."/>
            <person name="Pajuelo D."/>
            <person name="Ebbesson L."/>
            <person name="Teles M."/>
            <person name="MacKenzie S."/>
            <person name="Amaro C."/>
        </authorList>
    </citation>
    <scope>NUCLEOTIDE SEQUENCE</scope>
</reference>
<protein>
    <submittedName>
        <fullName evidence="2">Uncharacterized protein</fullName>
    </submittedName>
</protein>
<sequence length="49" mass="5462">MPTVPHEDLDGNASQNHFGSRALEPLHIIHHGFYCWFCVTVVSCVVLLA</sequence>
<proteinExistence type="predicted"/>
<name>A0A0E9TKN5_ANGAN</name>
<evidence type="ECO:0000313" key="2">
    <source>
        <dbReference type="EMBL" id="JAH53430.1"/>
    </source>
</evidence>
<keyword evidence="1" id="KW-0472">Membrane</keyword>
<accession>A0A0E9TKN5</accession>
<evidence type="ECO:0000256" key="1">
    <source>
        <dbReference type="SAM" id="Phobius"/>
    </source>
</evidence>
<feature type="transmembrane region" description="Helical" evidence="1">
    <location>
        <begin position="28"/>
        <end position="48"/>
    </location>
</feature>
<keyword evidence="1" id="KW-0812">Transmembrane</keyword>
<keyword evidence="1" id="KW-1133">Transmembrane helix</keyword>